<evidence type="ECO:0000256" key="6">
    <source>
        <dbReference type="SAM" id="MobiDB-lite"/>
    </source>
</evidence>
<dbReference type="InterPro" id="IPR008429">
    <property type="entry name" value="CLPTM1"/>
</dbReference>
<dbReference type="PANTHER" id="PTHR21347:SF0">
    <property type="entry name" value="LIPID SCRAMBLASE CLPTM1L"/>
    <property type="match status" value="1"/>
</dbReference>
<feature type="compositionally biased region" description="Low complexity" evidence="6">
    <location>
        <begin position="1050"/>
        <end position="1064"/>
    </location>
</feature>
<evidence type="ECO:0000256" key="4">
    <source>
        <dbReference type="ARBA" id="ARBA00022989"/>
    </source>
</evidence>
<protein>
    <recommendedName>
        <fullName evidence="10">Cleft lip and palate transmembrane protein 1</fullName>
    </recommendedName>
</protein>
<feature type="region of interest" description="Disordered" evidence="6">
    <location>
        <begin position="186"/>
        <end position="224"/>
    </location>
</feature>
<accession>A0A2U3DUV2</accession>
<dbReference type="GO" id="GO:0012505">
    <property type="term" value="C:endomembrane system"/>
    <property type="evidence" value="ECO:0007669"/>
    <property type="project" value="TreeGrafter"/>
</dbReference>
<dbReference type="GO" id="GO:0016020">
    <property type="term" value="C:membrane"/>
    <property type="evidence" value="ECO:0007669"/>
    <property type="project" value="UniProtKB-SubCell"/>
</dbReference>
<proteinExistence type="inferred from homology"/>
<reference evidence="8 9" key="1">
    <citation type="journal article" date="2016" name="Front. Microbiol.">
        <title>Genome and transcriptome sequences reveal the specific parasitism of the nematophagous Purpureocillium lilacinum 36-1.</title>
        <authorList>
            <person name="Xie J."/>
            <person name="Li S."/>
            <person name="Mo C."/>
            <person name="Xiao X."/>
            <person name="Peng D."/>
            <person name="Wang G."/>
            <person name="Xiao Y."/>
        </authorList>
    </citation>
    <scope>NUCLEOTIDE SEQUENCE [LARGE SCALE GENOMIC DNA]</scope>
    <source>
        <strain evidence="8 9">36-1</strain>
    </source>
</reference>
<keyword evidence="3 7" id="KW-0812">Transmembrane</keyword>
<evidence type="ECO:0008006" key="10">
    <source>
        <dbReference type="Google" id="ProtNLM"/>
    </source>
</evidence>
<feature type="region of interest" description="Disordered" evidence="6">
    <location>
        <begin position="121"/>
        <end position="171"/>
    </location>
</feature>
<dbReference type="Pfam" id="PF05602">
    <property type="entry name" value="CLPTM1"/>
    <property type="match status" value="1"/>
</dbReference>
<dbReference type="PANTHER" id="PTHR21347">
    <property type="entry name" value="CLEFT LIP AND PALATE ASSOCIATED TRANSMEMBRANE PROTEIN-RELATED"/>
    <property type="match status" value="1"/>
</dbReference>
<organism evidence="8 9">
    <name type="scientific">Purpureocillium lilacinum</name>
    <name type="common">Paecilomyces lilacinus</name>
    <dbReference type="NCBI Taxonomy" id="33203"/>
    <lineage>
        <taxon>Eukaryota</taxon>
        <taxon>Fungi</taxon>
        <taxon>Dikarya</taxon>
        <taxon>Ascomycota</taxon>
        <taxon>Pezizomycotina</taxon>
        <taxon>Sordariomycetes</taxon>
        <taxon>Hypocreomycetidae</taxon>
        <taxon>Hypocreales</taxon>
        <taxon>Ophiocordycipitaceae</taxon>
        <taxon>Purpureocillium</taxon>
    </lineage>
</organism>
<keyword evidence="5 7" id="KW-0472">Membrane</keyword>
<evidence type="ECO:0000313" key="8">
    <source>
        <dbReference type="EMBL" id="PWI66028.1"/>
    </source>
</evidence>
<dbReference type="Proteomes" id="UP000245956">
    <property type="component" value="Unassembled WGS sequence"/>
</dbReference>
<evidence type="ECO:0000256" key="7">
    <source>
        <dbReference type="SAM" id="Phobius"/>
    </source>
</evidence>
<evidence type="ECO:0000256" key="5">
    <source>
        <dbReference type="ARBA" id="ARBA00023136"/>
    </source>
</evidence>
<comment type="similarity">
    <text evidence="2">Belongs to the CLPTM1 family.</text>
</comment>
<sequence>MGGADVIVDARRGQVVGLIRRQAVPGTGGDAVPVEQGAGGVDGGPFSGGGGAGLSGSDGRTICAETERRRPLRAGLLAIFSLRGDEGTRLQRVLKVQSSEKYVADVGAELIMKDTGEGRVTASLGDRGGGGTKVPGLDRAVGRETADGRSADHLTSHPDRTRRSVSPENATAGAASLICRSGLEVRHQKKKRAAPSAARTRWSGVHPVRGRGTKDGDAGRRPRGGRAWFQSLRINGLAAEMRLACRLRATNAPEPVRTLELVRGAELRCSFAAVARCPLLRAARVGEVMLVEACPTPASGVEPAVDSGASAAVHRWPSGAWKPSKPTQTRAHAGCQSGNVACQVATRASRKSSDLQLTTHPTSSESDLSACCLALERRDATSIDSFLNPPAIAMSSPGAAAAVAQAAGQPAQQEQQPRHGFNFNRLFLGGAVYLGINVLISYMTAKDQKGVLKTDPATGKTVTVTGNTGSIPPFQFRPKELDEGATYSPIPRKIAPIWPQDSHVDIVVTLSPSFNPTPISETPAEYLVLQEKNFGMGNSSEARTIDTTFPVPKAVQNNGTLWGHFYIGLTGSALDPKQPGYDAGKAYHFAYPMTQYLPKKKVAKTRNLLEARTENKEEEPEEEVPTGPIFTNHYHPNASFAFVPAMGVRDFAQLPPAVKQFLRLEATGARDGSGQNGWYYPLLFVNTFWQLTNHMTPLNETVKELPLHIDLKNMAFWQFQIMSSIEMNAKESARQAAFGASLPGGGDGTEIEMVKEIFIDTNPILLGITAFVTVAHLILETLAFGSDIAHYRKKKDNVGISVRSILANVFMQTVIFLYLLDNSQNTSWMILGSQVVGIVIEFWKITTVVDVRLRPSPPGSLLPYHVVFEDKHKLTETEEKTKEYDEIAFRYMYMAAVPLLIAYGIYSLVYESHKSWYSFVITTLVGSVYTYGFLMMVPSLYINYRLKSVAHMPARAMMYKFFNTFIDDLFAFTIKMPILHRLATFRDDVIFFIYLYQKWAYKVDYTRVNEFGQGGDDDEQPAGVVKKDKEEGEAKKLAAEAVKETEAKAKASGSEAAQKATKRR</sequence>
<feature type="transmembrane region" description="Helical" evidence="7">
    <location>
        <begin position="798"/>
        <end position="820"/>
    </location>
</feature>
<evidence type="ECO:0000256" key="1">
    <source>
        <dbReference type="ARBA" id="ARBA00004141"/>
    </source>
</evidence>
<feature type="compositionally biased region" description="Basic and acidic residues" evidence="6">
    <location>
        <begin position="140"/>
        <end position="162"/>
    </location>
</feature>
<keyword evidence="4 7" id="KW-1133">Transmembrane helix</keyword>
<evidence type="ECO:0000256" key="3">
    <source>
        <dbReference type="ARBA" id="ARBA00022692"/>
    </source>
</evidence>
<feature type="transmembrane region" description="Helical" evidence="7">
    <location>
        <begin position="916"/>
        <end position="942"/>
    </location>
</feature>
<name>A0A2U3DUV2_PURLI</name>
<feature type="region of interest" description="Disordered" evidence="6">
    <location>
        <begin position="1045"/>
        <end position="1064"/>
    </location>
</feature>
<evidence type="ECO:0000313" key="9">
    <source>
        <dbReference type="Proteomes" id="UP000245956"/>
    </source>
</evidence>
<comment type="caution">
    <text evidence="8">The sequence shown here is derived from an EMBL/GenBank/DDBJ whole genome shotgun (WGS) entry which is preliminary data.</text>
</comment>
<dbReference type="EMBL" id="LCWV01000028">
    <property type="protein sequence ID" value="PWI66028.1"/>
    <property type="molecule type" value="Genomic_DNA"/>
</dbReference>
<gene>
    <name evidence="8" type="ORF">PCL_05506</name>
</gene>
<feature type="transmembrane region" description="Helical" evidence="7">
    <location>
        <begin position="764"/>
        <end position="786"/>
    </location>
</feature>
<dbReference type="AlphaFoldDB" id="A0A2U3DUV2"/>
<feature type="transmembrane region" description="Helical" evidence="7">
    <location>
        <begin position="891"/>
        <end position="910"/>
    </location>
</feature>
<comment type="subcellular location">
    <subcellularLocation>
        <location evidence="1">Membrane</location>
        <topology evidence="1">Multi-pass membrane protein</topology>
    </subcellularLocation>
</comment>
<evidence type="ECO:0000256" key="2">
    <source>
        <dbReference type="ARBA" id="ARBA00009310"/>
    </source>
</evidence>